<evidence type="ECO:0000256" key="7">
    <source>
        <dbReference type="RuleBase" id="RU367016"/>
    </source>
</evidence>
<dbReference type="Pfam" id="PF09335">
    <property type="entry name" value="VTT_dom"/>
    <property type="match status" value="1"/>
</dbReference>
<proteinExistence type="inferred from homology"/>
<evidence type="ECO:0000256" key="6">
    <source>
        <dbReference type="ARBA" id="ARBA00023136"/>
    </source>
</evidence>
<accession>A0A1M4DXW1</accession>
<feature type="transmembrane region" description="Helical" evidence="7">
    <location>
        <begin position="46"/>
        <end position="64"/>
    </location>
</feature>
<feature type="transmembrane region" description="Helical" evidence="7">
    <location>
        <begin position="155"/>
        <end position="177"/>
    </location>
</feature>
<keyword evidence="4 7" id="KW-0812">Transmembrane</keyword>
<feature type="region of interest" description="Disordered" evidence="8">
    <location>
        <begin position="221"/>
        <end position="240"/>
    </location>
</feature>
<organism evidence="10">
    <name type="scientific">Nonomuraea gerenzanensis</name>
    <dbReference type="NCBI Taxonomy" id="93944"/>
    <lineage>
        <taxon>Bacteria</taxon>
        <taxon>Bacillati</taxon>
        <taxon>Actinomycetota</taxon>
        <taxon>Actinomycetes</taxon>
        <taxon>Streptosporangiales</taxon>
        <taxon>Streptosporangiaceae</taxon>
        <taxon>Nonomuraea</taxon>
    </lineage>
</organism>
<dbReference type="AlphaFoldDB" id="A0A1M4DXW1"/>
<dbReference type="InterPro" id="IPR032816">
    <property type="entry name" value="VTT_dom"/>
</dbReference>
<evidence type="ECO:0000256" key="8">
    <source>
        <dbReference type="SAM" id="MobiDB-lite"/>
    </source>
</evidence>
<evidence type="ECO:0000259" key="9">
    <source>
        <dbReference type="Pfam" id="PF09335"/>
    </source>
</evidence>
<dbReference type="GO" id="GO:0005886">
    <property type="term" value="C:plasma membrane"/>
    <property type="evidence" value="ECO:0007669"/>
    <property type="project" value="UniProtKB-SubCell"/>
</dbReference>
<comment type="subcellular location">
    <subcellularLocation>
        <location evidence="1 7">Cell membrane</location>
        <topology evidence="1 7">Multi-pass membrane protein</topology>
    </subcellularLocation>
</comment>
<name>A0A1M4DXW1_9ACTN</name>
<sequence>MDWLLNLLDPTWWLTILGAFATVGVLAIIFAETGLLLGFFLPGDSLLVAAGIFSSASVATGMGIEPLSFPVLLIGTPLCAIAGAQLGHFLGARFGRKLFDKPDSRLFKREHVLRAEVFFEKFGPAKAVILARFVPIVRTFMNPVAGVLEMTSKRFFLWNVVGGIVWVEGLILLGHFLGGTVDPKQIDRYILPGVFLIVFISLIPIIVEAVKHRRAAKQLPIPNGKHHRAPVSPTSFDGQL</sequence>
<keyword evidence="5 7" id="KW-1133">Transmembrane helix</keyword>
<dbReference type="PANTHER" id="PTHR30353">
    <property type="entry name" value="INNER MEMBRANE PROTEIN DEDA-RELATED"/>
    <property type="match status" value="1"/>
</dbReference>
<evidence type="ECO:0000256" key="1">
    <source>
        <dbReference type="ARBA" id="ARBA00004651"/>
    </source>
</evidence>
<feature type="transmembrane region" description="Helical" evidence="7">
    <location>
        <begin position="70"/>
        <end position="91"/>
    </location>
</feature>
<evidence type="ECO:0000256" key="2">
    <source>
        <dbReference type="ARBA" id="ARBA00010792"/>
    </source>
</evidence>
<evidence type="ECO:0000256" key="3">
    <source>
        <dbReference type="ARBA" id="ARBA00022475"/>
    </source>
</evidence>
<feature type="domain" description="VTT" evidence="9">
    <location>
        <begin position="41"/>
        <end position="175"/>
    </location>
</feature>
<dbReference type="PANTHER" id="PTHR30353:SF0">
    <property type="entry name" value="TRANSMEMBRANE PROTEIN"/>
    <property type="match status" value="1"/>
</dbReference>
<feature type="transmembrane region" description="Helical" evidence="7">
    <location>
        <begin position="189"/>
        <end position="210"/>
    </location>
</feature>
<evidence type="ECO:0000256" key="4">
    <source>
        <dbReference type="ARBA" id="ARBA00022692"/>
    </source>
</evidence>
<evidence type="ECO:0000256" key="5">
    <source>
        <dbReference type="ARBA" id="ARBA00022989"/>
    </source>
</evidence>
<dbReference type="EMBL" id="LT559118">
    <property type="protein sequence ID" value="SBO91386.1"/>
    <property type="molecule type" value="Genomic_DNA"/>
</dbReference>
<reference evidence="10" key="1">
    <citation type="submission" date="2016-04" db="EMBL/GenBank/DDBJ databases">
        <authorList>
            <person name="Evans L.H."/>
            <person name="Alamgir A."/>
            <person name="Owens N."/>
            <person name="Weber N.D."/>
            <person name="Virtaneva K."/>
            <person name="Barbian K."/>
            <person name="Babar A."/>
            <person name="Rosenke K."/>
        </authorList>
    </citation>
    <scope>NUCLEOTIDE SEQUENCE</scope>
    <source>
        <strain evidence="10">Nono1</strain>
    </source>
</reference>
<comment type="similarity">
    <text evidence="2 7">Belongs to the DedA family.</text>
</comment>
<evidence type="ECO:0000313" key="10">
    <source>
        <dbReference type="EMBL" id="SBO91386.1"/>
    </source>
</evidence>
<protein>
    <submittedName>
        <fullName evidence="10">DedA protein</fullName>
    </submittedName>
</protein>
<feature type="transmembrane region" description="Helical" evidence="7">
    <location>
        <begin position="12"/>
        <end position="39"/>
    </location>
</feature>
<gene>
    <name evidence="10" type="ORF">BN4615_P900</name>
</gene>
<dbReference type="InterPro" id="IPR032818">
    <property type="entry name" value="DedA-like"/>
</dbReference>
<keyword evidence="6 7" id="KW-0472">Membrane</keyword>
<keyword evidence="3 7" id="KW-1003">Cell membrane</keyword>
<dbReference type="RefSeq" id="WP_225270770.1">
    <property type="nucleotide sequence ID" value="NZ_CP084058.1"/>
</dbReference>